<evidence type="ECO:0000256" key="11">
    <source>
        <dbReference type="ARBA" id="ARBA00023163"/>
    </source>
</evidence>
<feature type="domain" description="Toprim" evidence="16">
    <location>
        <begin position="258"/>
        <end position="339"/>
    </location>
</feature>
<dbReference type="SMART" id="SM00493">
    <property type="entry name" value="TOPRIM"/>
    <property type="match status" value="1"/>
</dbReference>
<evidence type="ECO:0000313" key="18">
    <source>
        <dbReference type="Proteomes" id="UP000177383"/>
    </source>
</evidence>
<dbReference type="InterPro" id="IPR006171">
    <property type="entry name" value="TOPRIM_dom"/>
</dbReference>
<feature type="zinc finger region" description="CHC2-type" evidence="14">
    <location>
        <begin position="34"/>
        <end position="59"/>
    </location>
</feature>
<dbReference type="EC" id="2.7.7.101" evidence="12"/>
<dbReference type="GO" id="GO:1990077">
    <property type="term" value="C:primosome complex"/>
    <property type="evidence" value="ECO:0007669"/>
    <property type="project" value="UniProtKB-KW"/>
</dbReference>
<dbReference type="InterPro" id="IPR050219">
    <property type="entry name" value="DnaG_primase"/>
</dbReference>
<gene>
    <name evidence="12" type="primary">dnaG</name>
    <name evidence="17" type="ORF">A2773_03240</name>
</gene>
<dbReference type="Pfam" id="PF08275">
    <property type="entry name" value="DNAG_N"/>
    <property type="match status" value="1"/>
</dbReference>
<dbReference type="GO" id="GO:0000428">
    <property type="term" value="C:DNA-directed RNA polymerase complex"/>
    <property type="evidence" value="ECO:0007669"/>
    <property type="project" value="UniProtKB-KW"/>
</dbReference>
<comment type="caution">
    <text evidence="17">The sequence shown here is derived from an EMBL/GenBank/DDBJ whole genome shotgun (WGS) entry which is preliminary data.</text>
</comment>
<keyword evidence="3 12" id="KW-0808">Transferase</keyword>
<dbReference type="FunFam" id="3.90.980.10:FF:000001">
    <property type="entry name" value="DNA primase"/>
    <property type="match status" value="1"/>
</dbReference>
<dbReference type="InterPro" id="IPR030846">
    <property type="entry name" value="DnaG_bac"/>
</dbReference>
<evidence type="ECO:0000256" key="7">
    <source>
        <dbReference type="ARBA" id="ARBA00022771"/>
    </source>
</evidence>
<reference evidence="17 18" key="1">
    <citation type="journal article" date="2016" name="Nat. Commun.">
        <title>Thousands of microbial genomes shed light on interconnected biogeochemical processes in an aquifer system.</title>
        <authorList>
            <person name="Anantharaman K."/>
            <person name="Brown C.T."/>
            <person name="Hug L.A."/>
            <person name="Sharon I."/>
            <person name="Castelle C.J."/>
            <person name="Probst A.J."/>
            <person name="Thomas B.C."/>
            <person name="Singh A."/>
            <person name="Wilkins M.J."/>
            <person name="Karaoz U."/>
            <person name="Brodie E.L."/>
            <person name="Williams K.H."/>
            <person name="Hubbard S.S."/>
            <person name="Banfield J.F."/>
        </authorList>
    </citation>
    <scope>NUCLEOTIDE SEQUENCE [LARGE SCALE GENOMIC DNA]</scope>
</reference>
<dbReference type="InterPro" id="IPR034151">
    <property type="entry name" value="TOPRIM_DnaG_bac"/>
</dbReference>
<dbReference type="PIRSF" id="PIRSF002811">
    <property type="entry name" value="DnaG"/>
    <property type="match status" value="1"/>
</dbReference>
<dbReference type="Proteomes" id="UP000177383">
    <property type="component" value="Unassembled WGS sequence"/>
</dbReference>
<dbReference type="Pfam" id="PF01807">
    <property type="entry name" value="Zn_ribbon_DnaG"/>
    <property type="match status" value="1"/>
</dbReference>
<keyword evidence="11 12" id="KW-0804">Transcription</keyword>
<dbReference type="GO" id="GO:0005737">
    <property type="term" value="C:cytoplasm"/>
    <property type="evidence" value="ECO:0007669"/>
    <property type="project" value="TreeGrafter"/>
</dbReference>
<evidence type="ECO:0000256" key="9">
    <source>
        <dbReference type="ARBA" id="ARBA00022842"/>
    </source>
</evidence>
<dbReference type="NCBIfam" id="TIGR01391">
    <property type="entry name" value="dnaG"/>
    <property type="match status" value="1"/>
</dbReference>
<dbReference type="Gene3D" id="3.90.580.10">
    <property type="entry name" value="Zinc finger, CHC2-type domain"/>
    <property type="match status" value="1"/>
</dbReference>
<keyword evidence="5 12" id="KW-0235">DNA replication</keyword>
<dbReference type="Gene3D" id="3.40.1360.10">
    <property type="match status" value="1"/>
</dbReference>
<keyword evidence="7 14" id="KW-0863">Zinc-finger</keyword>
<evidence type="ECO:0000256" key="5">
    <source>
        <dbReference type="ARBA" id="ARBA00022705"/>
    </source>
</evidence>
<dbReference type="Gene3D" id="3.90.980.10">
    <property type="entry name" value="DNA primase, catalytic core, N-terminal domain"/>
    <property type="match status" value="1"/>
</dbReference>
<comment type="catalytic activity">
    <reaction evidence="12">
        <text>ssDNA + n NTP = ssDNA/pppN(pN)n-1 hybrid + (n-1) diphosphate.</text>
        <dbReference type="EC" id="2.7.7.101"/>
    </reaction>
</comment>
<evidence type="ECO:0000256" key="2">
    <source>
        <dbReference type="ARBA" id="ARBA00022515"/>
    </source>
</evidence>
<evidence type="ECO:0000256" key="3">
    <source>
        <dbReference type="ARBA" id="ARBA00022679"/>
    </source>
</evidence>
<organism evidence="17 18">
    <name type="scientific">Candidatus Gottesmanbacteria bacterium RIFCSPHIGHO2_01_FULL_39_10</name>
    <dbReference type="NCBI Taxonomy" id="1798375"/>
    <lineage>
        <taxon>Bacteria</taxon>
        <taxon>Candidatus Gottesmaniibacteriota</taxon>
    </lineage>
</organism>
<protein>
    <recommendedName>
        <fullName evidence="12 13">DNA primase</fullName>
        <ecNumber evidence="12">2.7.7.101</ecNumber>
    </recommendedName>
</protein>
<evidence type="ECO:0000256" key="4">
    <source>
        <dbReference type="ARBA" id="ARBA00022695"/>
    </source>
</evidence>
<dbReference type="CDD" id="cd03364">
    <property type="entry name" value="TOPRIM_DnaG_primases"/>
    <property type="match status" value="1"/>
</dbReference>
<accession>A0A1F5ZMD6</accession>
<dbReference type="InterPro" id="IPR013264">
    <property type="entry name" value="DNAG_N"/>
</dbReference>
<comment type="similarity">
    <text evidence="12 13">Belongs to the DnaG primase family.</text>
</comment>
<keyword evidence="4 12" id="KW-0548">Nucleotidyltransferase</keyword>
<dbReference type="STRING" id="1798375.A2773_03240"/>
<keyword evidence="15" id="KW-0175">Coiled coil</keyword>
<evidence type="ECO:0000256" key="14">
    <source>
        <dbReference type="PIRSR" id="PIRSR002811-1"/>
    </source>
</evidence>
<evidence type="ECO:0000256" key="15">
    <source>
        <dbReference type="SAM" id="Coils"/>
    </source>
</evidence>
<dbReference type="PANTHER" id="PTHR30313">
    <property type="entry name" value="DNA PRIMASE"/>
    <property type="match status" value="1"/>
</dbReference>
<feature type="coiled-coil region" evidence="15">
    <location>
        <begin position="559"/>
        <end position="595"/>
    </location>
</feature>
<evidence type="ECO:0000256" key="13">
    <source>
        <dbReference type="PIRNR" id="PIRNR002811"/>
    </source>
</evidence>
<dbReference type="InterPro" id="IPR036977">
    <property type="entry name" value="DNA_primase_Znf_CHC2"/>
</dbReference>
<dbReference type="InterPro" id="IPR006295">
    <property type="entry name" value="DNA_primase_DnaG"/>
</dbReference>
<comment type="caution">
    <text evidence="12">Lacks conserved residue(s) required for the propagation of feature annotation.</text>
</comment>
<dbReference type="GO" id="GO:0006269">
    <property type="term" value="P:DNA replication, synthesis of primer"/>
    <property type="evidence" value="ECO:0007669"/>
    <property type="project" value="UniProtKB-UniRule"/>
</dbReference>
<evidence type="ECO:0000256" key="1">
    <source>
        <dbReference type="ARBA" id="ARBA00022478"/>
    </source>
</evidence>
<comment type="cofactor">
    <cofactor evidence="13 14">
        <name>Zn(2+)</name>
        <dbReference type="ChEBI" id="CHEBI:29105"/>
    </cofactor>
    <text evidence="13 14">Binds 1 zinc ion per monomer.</text>
</comment>
<keyword evidence="1 12" id="KW-0240">DNA-directed RNA polymerase</keyword>
<dbReference type="FunFam" id="3.90.580.10:FF:000001">
    <property type="entry name" value="DNA primase"/>
    <property type="match status" value="1"/>
</dbReference>
<dbReference type="GO" id="GO:0003677">
    <property type="term" value="F:DNA binding"/>
    <property type="evidence" value="ECO:0007669"/>
    <property type="project" value="UniProtKB-KW"/>
</dbReference>
<evidence type="ECO:0000313" key="17">
    <source>
        <dbReference type="EMBL" id="OGG13495.1"/>
    </source>
</evidence>
<keyword evidence="10 12" id="KW-0238">DNA-binding</keyword>
<dbReference type="Pfam" id="PF10410">
    <property type="entry name" value="DnaB_bind"/>
    <property type="match status" value="1"/>
</dbReference>
<dbReference type="AlphaFoldDB" id="A0A1F5ZMD6"/>
<evidence type="ECO:0000256" key="6">
    <source>
        <dbReference type="ARBA" id="ARBA00022723"/>
    </source>
</evidence>
<sequence>MNDLEVIKSKIDIVSFLGEYIELKKAGRNFKALCPFHSEKTPSFVVSPERGTWHCFGACNMGGDIFEFLCKWENIEFVEALKILAQKAGITLSSYQPTEGLKIKERLYDLNHLASEYYHYILTSHSLGKKAHEYLKDRGLNDKIIKNFTLGYAPNSWDALIRFLKKKKYSQDEMITAGLVIKTDRGTIYDRFRGRLMFTLRDHRGNIIGFSGRVLDAKVSSEANQGAKYINTPETPIYIKGNALYGLDKTAESIRREKEAVIVEGEFDFLSSYQSGVTNIVAIKGSAFTEGQINLLKRYTENLKLALDSDFAGLEAAKKGITAAENAGLNLEVVTLPIGKDPDECIRKDPSLWKKAVKNTVNIYDFLISNAMQKYDKETVSGKKNIGSYVIPFLSRIGNPIVLSHYIKLLSKNLDVSYESIELILEKEKKGIKEKPLPSSPVTTTPDRTQLLEEHLLSLLLHSTKPKETLEKTIKLLNISDLKLPTIGKIFEILKNYFQKNQDLNIKLISKLLTPEISPTFDKAYLQDIDFLTKDEASFTRDLEKTAASIRIFSLRRTINSLTTNLKKKDSTKEEKEAQNNIKNFLSQIHDLEKRYL</sequence>
<keyword evidence="6 13" id="KW-0479">Metal-binding</keyword>
<evidence type="ECO:0000256" key="8">
    <source>
        <dbReference type="ARBA" id="ARBA00022833"/>
    </source>
</evidence>
<dbReference type="EMBL" id="MFJE01000051">
    <property type="protein sequence ID" value="OGG13495.1"/>
    <property type="molecule type" value="Genomic_DNA"/>
</dbReference>
<dbReference type="HAMAP" id="MF_00974">
    <property type="entry name" value="DNA_primase_DnaG"/>
    <property type="match status" value="1"/>
</dbReference>
<keyword evidence="8 13" id="KW-0862">Zinc</keyword>
<dbReference type="GO" id="GO:0008270">
    <property type="term" value="F:zinc ion binding"/>
    <property type="evidence" value="ECO:0007669"/>
    <property type="project" value="UniProtKB-KW"/>
</dbReference>
<name>A0A1F5ZMD6_9BACT</name>
<dbReference type="Pfam" id="PF13155">
    <property type="entry name" value="Toprim_2"/>
    <property type="match status" value="1"/>
</dbReference>
<dbReference type="SUPFAM" id="SSF56731">
    <property type="entry name" value="DNA primase core"/>
    <property type="match status" value="1"/>
</dbReference>
<dbReference type="InterPro" id="IPR037068">
    <property type="entry name" value="DNA_primase_core_N_sf"/>
</dbReference>
<comment type="subunit">
    <text evidence="12">Monomer. Interacts with DnaB.</text>
</comment>
<dbReference type="SUPFAM" id="SSF57783">
    <property type="entry name" value="Zinc beta-ribbon"/>
    <property type="match status" value="1"/>
</dbReference>
<evidence type="ECO:0000259" key="16">
    <source>
        <dbReference type="PROSITE" id="PS50880"/>
    </source>
</evidence>
<dbReference type="PROSITE" id="PS50880">
    <property type="entry name" value="TOPRIM"/>
    <property type="match status" value="1"/>
</dbReference>
<proteinExistence type="inferred from homology"/>
<comment type="function">
    <text evidence="12 13">RNA polymerase that catalyzes the synthesis of short RNA molecules used as primers for DNA polymerase during DNA replication.</text>
</comment>
<evidence type="ECO:0000256" key="10">
    <source>
        <dbReference type="ARBA" id="ARBA00023125"/>
    </source>
</evidence>
<dbReference type="InterPro" id="IPR019475">
    <property type="entry name" value="DNA_primase_DnaB-bd"/>
</dbReference>
<keyword evidence="2 12" id="KW-0639">Primosome</keyword>
<dbReference type="PANTHER" id="PTHR30313:SF2">
    <property type="entry name" value="DNA PRIMASE"/>
    <property type="match status" value="1"/>
</dbReference>
<keyword evidence="9" id="KW-0460">Magnesium</keyword>
<evidence type="ECO:0000256" key="12">
    <source>
        <dbReference type="HAMAP-Rule" id="MF_00974"/>
    </source>
</evidence>
<dbReference type="GO" id="GO:0003899">
    <property type="term" value="F:DNA-directed RNA polymerase activity"/>
    <property type="evidence" value="ECO:0007669"/>
    <property type="project" value="UniProtKB-UniRule"/>
</dbReference>
<dbReference type="SMART" id="SM00400">
    <property type="entry name" value="ZnF_CHCC"/>
    <property type="match status" value="1"/>
</dbReference>
<dbReference type="InterPro" id="IPR002694">
    <property type="entry name" value="Znf_CHC2"/>
</dbReference>